<dbReference type="Pfam" id="PF01529">
    <property type="entry name" value="DHHC"/>
    <property type="match status" value="1"/>
</dbReference>
<feature type="transmembrane region" description="Helical" evidence="7">
    <location>
        <begin position="216"/>
        <end position="246"/>
    </location>
</feature>
<feature type="transmembrane region" description="Helical" evidence="7">
    <location>
        <begin position="158"/>
        <end position="182"/>
    </location>
</feature>
<evidence type="ECO:0000313" key="10">
    <source>
        <dbReference type="Proteomes" id="UP001608902"/>
    </source>
</evidence>
<feature type="transmembrane region" description="Helical" evidence="7">
    <location>
        <begin position="12"/>
        <end position="33"/>
    </location>
</feature>
<protein>
    <recommendedName>
        <fullName evidence="7">Palmitoyltransferase</fullName>
        <ecNumber evidence="7">2.3.1.225</ecNumber>
    </recommendedName>
</protein>
<comment type="domain">
    <text evidence="7">The DHHC domain is required for palmitoyltransferase activity.</text>
</comment>
<dbReference type="PANTHER" id="PTHR12246">
    <property type="entry name" value="PALMITOYLTRANSFERASE ZDHHC16"/>
    <property type="match status" value="1"/>
</dbReference>
<dbReference type="GO" id="GO:0019706">
    <property type="term" value="F:protein-cysteine S-palmitoyltransferase activity"/>
    <property type="evidence" value="ECO:0007669"/>
    <property type="project" value="UniProtKB-EC"/>
</dbReference>
<dbReference type="InterPro" id="IPR001594">
    <property type="entry name" value="Palmitoyltrfase_DHHC"/>
</dbReference>
<comment type="caution">
    <text evidence="9">The sequence shown here is derived from an EMBL/GenBank/DDBJ whole genome shotgun (WGS) entry which is preliminary data.</text>
</comment>
<evidence type="ECO:0000259" key="8">
    <source>
        <dbReference type="Pfam" id="PF01529"/>
    </source>
</evidence>
<evidence type="ECO:0000256" key="6">
    <source>
        <dbReference type="ARBA" id="ARBA00023315"/>
    </source>
</evidence>
<comment type="similarity">
    <text evidence="7">Belongs to the DHHC palmitoyltransferase family.</text>
</comment>
<keyword evidence="6 7" id="KW-0012">Acyltransferase</keyword>
<keyword evidence="10" id="KW-1185">Reference proteome</keyword>
<accession>A0ABD6E5F9</accession>
<dbReference type="EMBL" id="JBGFUD010000589">
    <property type="protein sequence ID" value="MFH4974845.1"/>
    <property type="molecule type" value="Genomic_DNA"/>
</dbReference>
<evidence type="ECO:0000256" key="2">
    <source>
        <dbReference type="ARBA" id="ARBA00022679"/>
    </source>
</evidence>
<feature type="domain" description="Palmitoyltransferase DHHC" evidence="8">
    <location>
        <begin position="112"/>
        <end position="258"/>
    </location>
</feature>
<proteinExistence type="inferred from homology"/>
<evidence type="ECO:0000256" key="1">
    <source>
        <dbReference type="ARBA" id="ARBA00004141"/>
    </source>
</evidence>
<feature type="transmembrane region" description="Helical" evidence="7">
    <location>
        <begin position="76"/>
        <end position="96"/>
    </location>
</feature>
<evidence type="ECO:0000256" key="7">
    <source>
        <dbReference type="RuleBase" id="RU079119"/>
    </source>
</evidence>
<keyword evidence="5 7" id="KW-0472">Membrane</keyword>
<dbReference type="EC" id="2.3.1.225" evidence="7"/>
<dbReference type="Proteomes" id="UP001608902">
    <property type="component" value="Unassembled WGS sequence"/>
</dbReference>
<dbReference type="AlphaFoldDB" id="A0ABD6E5F9"/>
<sequence>MGRASRYVCSWIHAIRNLAVNLFCSWLTSYIRFLEIFFKRWLGKFLYYLVFVLLTLVTFSEYLIVLPYEDVVRPSVVLNIYRILGVYFLINIIFHYHKACSVDPGRPIQTHTPPICAVCHWCKPARSHHCSICGRCVLHMDHHCVWINQCVGFYNHRYFIQFITFLWISQILIIYSNCHAFLDHFAKLDRPDEVPFCTEEVAVPWNEFFCANMPNLITSCVCFSFGLAVLLFFVLGGFCAWNFYLISVGETFVDFMQHVDNFKQCGSWRSPYHLSFLLNWQRFLGLVPGKTFIRNILWPSSHLPIFDGFIQTRYHNAISV</sequence>
<dbReference type="GO" id="GO:0016020">
    <property type="term" value="C:membrane"/>
    <property type="evidence" value="ECO:0007669"/>
    <property type="project" value="UniProtKB-SubCell"/>
</dbReference>
<evidence type="ECO:0000313" key="9">
    <source>
        <dbReference type="EMBL" id="MFH4974845.1"/>
    </source>
</evidence>
<comment type="subcellular location">
    <subcellularLocation>
        <location evidence="1">Membrane</location>
        <topology evidence="1">Multi-pass membrane protein</topology>
    </subcellularLocation>
</comment>
<feature type="transmembrane region" description="Helical" evidence="7">
    <location>
        <begin position="45"/>
        <end position="64"/>
    </location>
</feature>
<comment type="catalytic activity">
    <reaction evidence="7">
        <text>L-cysteinyl-[protein] + hexadecanoyl-CoA = S-hexadecanoyl-L-cysteinyl-[protein] + CoA</text>
        <dbReference type="Rhea" id="RHEA:36683"/>
        <dbReference type="Rhea" id="RHEA-COMP:10131"/>
        <dbReference type="Rhea" id="RHEA-COMP:11032"/>
        <dbReference type="ChEBI" id="CHEBI:29950"/>
        <dbReference type="ChEBI" id="CHEBI:57287"/>
        <dbReference type="ChEBI" id="CHEBI:57379"/>
        <dbReference type="ChEBI" id="CHEBI:74151"/>
        <dbReference type="EC" id="2.3.1.225"/>
    </reaction>
</comment>
<keyword evidence="4 7" id="KW-1133">Transmembrane helix</keyword>
<keyword evidence="2 7" id="KW-0808">Transferase</keyword>
<evidence type="ECO:0000256" key="4">
    <source>
        <dbReference type="ARBA" id="ARBA00022989"/>
    </source>
</evidence>
<evidence type="ECO:0000256" key="3">
    <source>
        <dbReference type="ARBA" id="ARBA00022692"/>
    </source>
</evidence>
<dbReference type="PROSITE" id="PS50216">
    <property type="entry name" value="DHHC"/>
    <property type="match status" value="1"/>
</dbReference>
<evidence type="ECO:0000256" key="5">
    <source>
        <dbReference type="ARBA" id="ARBA00023136"/>
    </source>
</evidence>
<organism evidence="9 10">
    <name type="scientific">Gnathostoma spinigerum</name>
    <dbReference type="NCBI Taxonomy" id="75299"/>
    <lineage>
        <taxon>Eukaryota</taxon>
        <taxon>Metazoa</taxon>
        <taxon>Ecdysozoa</taxon>
        <taxon>Nematoda</taxon>
        <taxon>Chromadorea</taxon>
        <taxon>Rhabditida</taxon>
        <taxon>Spirurina</taxon>
        <taxon>Gnathostomatomorpha</taxon>
        <taxon>Gnathostomatoidea</taxon>
        <taxon>Gnathostomatidae</taxon>
        <taxon>Gnathostoma</taxon>
    </lineage>
</organism>
<dbReference type="InterPro" id="IPR039859">
    <property type="entry name" value="PFA4/ZDH16/20/ERF2-like"/>
</dbReference>
<name>A0ABD6E5F9_9BILA</name>
<gene>
    <name evidence="9" type="ORF">AB6A40_001554</name>
</gene>
<keyword evidence="3 7" id="KW-0812">Transmembrane</keyword>
<reference evidence="9 10" key="1">
    <citation type="submission" date="2024-08" db="EMBL/GenBank/DDBJ databases">
        <title>Gnathostoma spinigerum genome.</title>
        <authorList>
            <person name="Gonzalez-Bertolin B."/>
            <person name="Monzon S."/>
            <person name="Zaballos A."/>
            <person name="Jimenez P."/>
            <person name="Dekumyoy P."/>
            <person name="Varona S."/>
            <person name="Cuesta I."/>
            <person name="Sumanam S."/>
            <person name="Adisakwattana P."/>
            <person name="Gasser R.B."/>
            <person name="Hernandez-Gonzalez A."/>
            <person name="Young N.D."/>
            <person name="Perteguer M.J."/>
        </authorList>
    </citation>
    <scope>NUCLEOTIDE SEQUENCE [LARGE SCALE GENOMIC DNA]</scope>
    <source>
        <strain evidence="9">AL3</strain>
        <tissue evidence="9">Liver</tissue>
    </source>
</reference>